<reference evidence="3" key="1">
    <citation type="submission" date="2018-05" db="EMBL/GenBank/DDBJ databases">
        <authorList>
            <person name="Lanie J.A."/>
            <person name="Ng W.-L."/>
            <person name="Kazmierczak K.M."/>
            <person name="Andrzejewski T.M."/>
            <person name="Davidsen T.M."/>
            <person name="Wayne K.J."/>
            <person name="Tettelin H."/>
            <person name="Glass J.I."/>
            <person name="Rusch D."/>
            <person name="Podicherti R."/>
            <person name="Tsui H.-C.T."/>
            <person name="Winkler M.E."/>
        </authorList>
    </citation>
    <scope>NUCLEOTIDE SEQUENCE</scope>
</reference>
<protein>
    <recommendedName>
        <fullName evidence="4">Protoheme IX farnesyltransferase</fullName>
    </recommendedName>
</protein>
<keyword evidence="1" id="KW-0808">Transferase</keyword>
<accession>A0A382Q6M7</accession>
<evidence type="ECO:0000256" key="1">
    <source>
        <dbReference type="ARBA" id="ARBA00022679"/>
    </source>
</evidence>
<gene>
    <name evidence="3" type="ORF">METZ01_LOCUS332735</name>
</gene>
<feature type="transmembrane region" description="Helical" evidence="2">
    <location>
        <begin position="79"/>
        <end position="96"/>
    </location>
</feature>
<evidence type="ECO:0000313" key="3">
    <source>
        <dbReference type="EMBL" id="SVC79881.1"/>
    </source>
</evidence>
<organism evidence="3">
    <name type="scientific">marine metagenome</name>
    <dbReference type="NCBI Taxonomy" id="408172"/>
    <lineage>
        <taxon>unclassified sequences</taxon>
        <taxon>metagenomes</taxon>
        <taxon>ecological metagenomes</taxon>
    </lineage>
</organism>
<proteinExistence type="predicted"/>
<dbReference type="GO" id="GO:0006783">
    <property type="term" value="P:heme biosynthetic process"/>
    <property type="evidence" value="ECO:0007669"/>
    <property type="project" value="InterPro"/>
</dbReference>
<dbReference type="InterPro" id="IPR006369">
    <property type="entry name" value="Protohaem_IX_farnesylTrfase"/>
</dbReference>
<feature type="transmembrane region" description="Helical" evidence="2">
    <location>
        <begin position="48"/>
        <end position="67"/>
    </location>
</feature>
<dbReference type="GO" id="GO:0016020">
    <property type="term" value="C:membrane"/>
    <property type="evidence" value="ECO:0007669"/>
    <property type="project" value="InterPro"/>
</dbReference>
<dbReference type="GO" id="GO:0008495">
    <property type="term" value="F:protoheme IX farnesyltransferase activity"/>
    <property type="evidence" value="ECO:0007669"/>
    <property type="project" value="InterPro"/>
</dbReference>
<keyword evidence="2" id="KW-0812">Transmembrane</keyword>
<feature type="transmembrane region" description="Helical" evidence="2">
    <location>
        <begin position="20"/>
        <end position="41"/>
    </location>
</feature>
<dbReference type="PANTHER" id="PTHR43448">
    <property type="entry name" value="PROTOHEME IX FARNESYLTRANSFERASE, MITOCHONDRIAL"/>
    <property type="match status" value="1"/>
</dbReference>
<keyword evidence="2" id="KW-1133">Transmembrane helix</keyword>
<keyword evidence="2" id="KW-0472">Membrane</keyword>
<dbReference type="AlphaFoldDB" id="A0A382Q6M7"/>
<name>A0A382Q6M7_9ZZZZ</name>
<sequence>EDYEKAGFQMISSGKNGATYTGRSALFYSLALIPAAISPCLMEISGGIYCTGAVFLSIGFVSLSWKFSQEMTLESARRLFYYSLLYLPLLLGLMAWDRIA</sequence>
<dbReference type="PANTHER" id="PTHR43448:SF2">
    <property type="entry name" value="PROTOHEME IX FARNESYLTRANSFERASE, MITOCHONDRIAL"/>
    <property type="match status" value="1"/>
</dbReference>
<evidence type="ECO:0000256" key="2">
    <source>
        <dbReference type="SAM" id="Phobius"/>
    </source>
</evidence>
<feature type="non-terminal residue" evidence="3">
    <location>
        <position position="1"/>
    </location>
</feature>
<evidence type="ECO:0008006" key="4">
    <source>
        <dbReference type="Google" id="ProtNLM"/>
    </source>
</evidence>
<dbReference type="EMBL" id="UINC01111567">
    <property type="protein sequence ID" value="SVC79881.1"/>
    <property type="molecule type" value="Genomic_DNA"/>
</dbReference>